<dbReference type="InterPro" id="IPR036849">
    <property type="entry name" value="Enolase-like_C_sf"/>
</dbReference>
<evidence type="ECO:0000256" key="1">
    <source>
        <dbReference type="ARBA" id="ARBA00008031"/>
    </source>
</evidence>
<feature type="binding site" evidence="6">
    <location>
        <position position="219"/>
    </location>
    <ligand>
        <name>Mg(2+)</name>
        <dbReference type="ChEBI" id="CHEBI:18420"/>
    </ligand>
</feature>
<dbReference type="InterPro" id="IPR034603">
    <property type="entry name" value="Dipeptide_epimerase"/>
</dbReference>
<proteinExistence type="inferred from homology"/>
<feature type="binding site" evidence="6">
    <location>
        <position position="170"/>
    </location>
    <ligand>
        <name>Mg(2+)</name>
        <dbReference type="ChEBI" id="CHEBI:18420"/>
    </ligand>
</feature>
<evidence type="ECO:0000256" key="4">
    <source>
        <dbReference type="ARBA" id="ARBA00023235"/>
    </source>
</evidence>
<comment type="cofactor">
    <cofactor evidence="6 7">
        <name>Mg(2+)</name>
        <dbReference type="ChEBI" id="CHEBI:18420"/>
    </cofactor>
    <text evidence="6 7">Binds 1 Mg(2+) ion per subunit.</text>
</comment>
<evidence type="ECO:0000256" key="6">
    <source>
        <dbReference type="PIRSR" id="PIRSR634603-3"/>
    </source>
</evidence>
<dbReference type="RefSeq" id="WP_075151096.1">
    <property type="nucleotide sequence ID" value="NZ_CP018820.1"/>
</dbReference>
<dbReference type="PANTHER" id="PTHR48080">
    <property type="entry name" value="D-GALACTONATE DEHYDRATASE-RELATED"/>
    <property type="match status" value="1"/>
</dbReference>
<feature type="binding site" evidence="6">
    <location>
        <position position="196"/>
    </location>
    <ligand>
        <name>Mg(2+)</name>
        <dbReference type="ChEBI" id="CHEBI:18420"/>
    </ligand>
</feature>
<dbReference type="Pfam" id="PF02746">
    <property type="entry name" value="MR_MLE_N"/>
    <property type="match status" value="1"/>
</dbReference>
<dbReference type="InterPro" id="IPR029065">
    <property type="entry name" value="Enolase_C-like"/>
</dbReference>
<dbReference type="SUPFAM" id="SSF54826">
    <property type="entry name" value="Enolase N-terminal domain-like"/>
    <property type="match status" value="1"/>
</dbReference>
<dbReference type="Pfam" id="PF13378">
    <property type="entry name" value="MR_MLE_C"/>
    <property type="match status" value="1"/>
</dbReference>
<dbReference type="SFLD" id="SFLDS00001">
    <property type="entry name" value="Enolase"/>
    <property type="match status" value="1"/>
</dbReference>
<feature type="domain" description="Mandelate racemase/muconate lactonizing enzyme C-terminal" evidence="8">
    <location>
        <begin position="126"/>
        <end position="217"/>
    </location>
</feature>
<reference evidence="11" key="2">
    <citation type="submission" date="2016-12" db="EMBL/GenBank/DDBJ databases">
        <title>Whole genome sequencing of Sphingomonas sp. ABOJV.</title>
        <authorList>
            <person name="Conlan S."/>
            <person name="Thomas P.J."/>
            <person name="Mullikin J."/>
            <person name="Palmore T.N."/>
            <person name="Frank K.M."/>
            <person name="Segre J.A."/>
        </authorList>
    </citation>
    <scope>NUCLEOTIDE SEQUENCE [LARGE SCALE GENOMIC DNA]</scope>
    <source>
        <strain evidence="11">ABOJV</strain>
    </source>
</reference>
<dbReference type="STRING" id="93064.BRX40_06860"/>
<dbReference type="InterPro" id="IPR013342">
    <property type="entry name" value="Mandelate_racemase_C"/>
</dbReference>
<dbReference type="CDD" id="cd03319">
    <property type="entry name" value="L-Ala-DL-Glu_epimerase"/>
    <property type="match status" value="1"/>
</dbReference>
<evidence type="ECO:0000313" key="10">
    <source>
        <dbReference type="EMBL" id="RSV03111.1"/>
    </source>
</evidence>
<dbReference type="PANTHER" id="PTHR48080:SF3">
    <property type="entry name" value="ENOLASE SUPERFAMILY MEMBER DDB_G0284701"/>
    <property type="match status" value="1"/>
</dbReference>
<evidence type="ECO:0000256" key="7">
    <source>
        <dbReference type="RuleBase" id="RU366006"/>
    </source>
</evidence>
<feature type="active site" description="Proton acceptor; specific for (R)-substrate epimerization" evidence="5">
    <location>
        <position position="145"/>
    </location>
</feature>
<dbReference type="GeneID" id="44132270"/>
<evidence type="ECO:0000256" key="5">
    <source>
        <dbReference type="PIRSR" id="PIRSR634603-1"/>
    </source>
</evidence>
<dbReference type="AlphaFoldDB" id="A0A1L6J8C1"/>
<organism evidence="9 11">
    <name type="scientific">Sphingomonas koreensis</name>
    <dbReference type="NCBI Taxonomy" id="93064"/>
    <lineage>
        <taxon>Bacteria</taxon>
        <taxon>Pseudomonadati</taxon>
        <taxon>Pseudomonadota</taxon>
        <taxon>Alphaproteobacteria</taxon>
        <taxon>Sphingomonadales</taxon>
        <taxon>Sphingomonadaceae</taxon>
        <taxon>Sphingomonas</taxon>
    </lineage>
</organism>
<reference evidence="9" key="1">
    <citation type="submission" date="2016-12" db="EMBL/GenBank/DDBJ databases">
        <title>Whole genome sequencing of Sphingomonas koreensis.</title>
        <authorList>
            <person name="Conlan S."/>
            <person name="Thomas P.J."/>
            <person name="Mullikin J."/>
            <person name="Palmore T.N."/>
            <person name="Frank K.M."/>
            <person name="Segre J.A."/>
        </authorList>
    </citation>
    <scope>NUCLEOTIDE SEQUENCE</scope>
    <source>
        <strain evidence="9">ABOJV</strain>
    </source>
</reference>
<dbReference type="GO" id="GO:0016855">
    <property type="term" value="F:racemase and epimerase activity, acting on amino acids and derivatives"/>
    <property type="evidence" value="ECO:0007669"/>
    <property type="project" value="UniProtKB-UniRule"/>
</dbReference>
<keyword evidence="2 6" id="KW-0479">Metal-binding</keyword>
<dbReference type="Proteomes" id="UP000185161">
    <property type="component" value="Chromosome"/>
</dbReference>
<dbReference type="KEGG" id="skr:BRX40_06860"/>
<dbReference type="OrthoDB" id="9782675at2"/>
<dbReference type="EMBL" id="CP018820">
    <property type="protein sequence ID" value="APR52192.1"/>
    <property type="molecule type" value="Genomic_DNA"/>
</dbReference>
<dbReference type="SMART" id="SM00922">
    <property type="entry name" value="MR_MLE"/>
    <property type="match status" value="1"/>
</dbReference>
<dbReference type="Proteomes" id="UP000286681">
    <property type="component" value="Unassembled WGS sequence"/>
</dbReference>
<dbReference type="Gene3D" id="3.20.20.120">
    <property type="entry name" value="Enolase-like C-terminal domain"/>
    <property type="match status" value="1"/>
</dbReference>
<dbReference type="SUPFAM" id="SSF51604">
    <property type="entry name" value="Enolase C-terminal domain-like"/>
    <property type="match status" value="1"/>
</dbReference>
<dbReference type="EC" id="5.1.1.-" evidence="7"/>
<keyword evidence="4 7" id="KW-0413">Isomerase</keyword>
<dbReference type="InterPro" id="IPR013341">
    <property type="entry name" value="Mandelate_racemase_N_dom"/>
</dbReference>
<name>A0A1L6J8C1_9SPHN</name>
<protein>
    <recommendedName>
        <fullName evidence="7">Dipeptide epimerase</fullName>
        <ecNumber evidence="7">5.1.1.-</ecNumber>
    </recommendedName>
</protein>
<sequence>MLRTVTAGIEQRALHTPFRISRGARTAIDLAVVSIVQDGVTGRGEGSVTARYGESVESVTEQLRAAEAAIAEGAGREDLRSLMAPGSARNAVDSALWDLEMKLGSVPPPIAVVPVHTALTLGINTPEAMAAAARKIRGAAIVKVKVDGNEPEACLRAIRPEVPGSRLVVDANEAWTMAQVEALQPMLAELEVEFLEQPLPAAEDAALEGFRGLVPTCADESCHVTADLDRLASRYQMVNIKLDKTGGLTEALDLLAGARARGLGVMVGCMISTSLAIAAAFRVAVQADCADLDGPLWLAEDRPGGIRMGEQGLMYPPEAGFWGR</sequence>
<dbReference type="SFLD" id="SFLDF00010">
    <property type="entry name" value="dipeptide_epimerase"/>
    <property type="match status" value="1"/>
</dbReference>
<evidence type="ECO:0000313" key="11">
    <source>
        <dbReference type="Proteomes" id="UP000185161"/>
    </source>
</evidence>
<dbReference type="InterPro" id="IPR029017">
    <property type="entry name" value="Enolase-like_N"/>
</dbReference>
<dbReference type="EMBL" id="QQWO01000008">
    <property type="protein sequence ID" value="RSV03111.1"/>
    <property type="molecule type" value="Genomic_DNA"/>
</dbReference>
<keyword evidence="11" id="KW-1185">Reference proteome</keyword>
<evidence type="ECO:0000313" key="12">
    <source>
        <dbReference type="Proteomes" id="UP000286681"/>
    </source>
</evidence>
<evidence type="ECO:0000313" key="9">
    <source>
        <dbReference type="EMBL" id="APR52192.1"/>
    </source>
</evidence>
<keyword evidence="3 6" id="KW-0460">Magnesium</keyword>
<comment type="similarity">
    <text evidence="1 7">Belongs to the mandelate racemase/muconate lactonizing enzyme family.</text>
</comment>
<reference evidence="10 12" key="3">
    <citation type="submission" date="2018-07" db="EMBL/GenBank/DDBJ databases">
        <title>Genomic and Epidemiologic Investigation of an Indolent Hospital Outbreak.</title>
        <authorList>
            <person name="Johnson R.C."/>
            <person name="Deming C."/>
            <person name="Conlan S."/>
            <person name="Zellmer C.J."/>
            <person name="Michelin A.V."/>
            <person name="Lee-Lin S."/>
            <person name="Thomas P.J."/>
            <person name="Park M."/>
            <person name="Weingarten R.A."/>
            <person name="Less J."/>
            <person name="Dekker J.P."/>
            <person name="Frank K.M."/>
            <person name="Musser K.A."/>
            <person name="Mcquiston J.R."/>
            <person name="Henderson D.K."/>
            <person name="Lau A.F."/>
            <person name="Palmore T.N."/>
            <person name="Segre J.A."/>
        </authorList>
    </citation>
    <scope>NUCLEOTIDE SEQUENCE [LARGE SCALE GENOMIC DNA]</scope>
    <source>
        <strain evidence="10 12">SK-NIH.Env10_0317</strain>
    </source>
</reference>
<evidence type="ECO:0000256" key="2">
    <source>
        <dbReference type="ARBA" id="ARBA00022723"/>
    </source>
</evidence>
<evidence type="ECO:0000259" key="8">
    <source>
        <dbReference type="SMART" id="SM00922"/>
    </source>
</evidence>
<gene>
    <name evidence="9" type="ORF">BRX40_06860</name>
    <name evidence="10" type="ORF">CA257_11575</name>
</gene>
<dbReference type="GO" id="GO:0046872">
    <property type="term" value="F:metal ion binding"/>
    <property type="evidence" value="ECO:0007669"/>
    <property type="project" value="UniProtKB-KW"/>
</dbReference>
<accession>A0A1L6J8C1</accession>
<dbReference type="SFLD" id="SFLDG00180">
    <property type="entry name" value="muconate_cycloisomerase"/>
    <property type="match status" value="1"/>
</dbReference>
<dbReference type="Gene3D" id="3.30.390.10">
    <property type="entry name" value="Enolase-like, N-terminal domain"/>
    <property type="match status" value="1"/>
</dbReference>
<evidence type="ECO:0000256" key="3">
    <source>
        <dbReference type="ARBA" id="ARBA00022842"/>
    </source>
</evidence>
<feature type="active site" description="Proton acceptor; specific for (S)-substrate epimerization" evidence="5">
    <location>
        <position position="241"/>
    </location>
</feature>
<dbReference type="InterPro" id="IPR034593">
    <property type="entry name" value="DgoD-like"/>
</dbReference>